<feature type="domain" description="DUF7371" evidence="3">
    <location>
        <begin position="374"/>
        <end position="573"/>
    </location>
</feature>
<keyword evidence="2" id="KW-0732">Signal</keyword>
<accession>A0A9P8GSS0</accession>
<evidence type="ECO:0000259" key="3">
    <source>
        <dbReference type="Pfam" id="PF24086"/>
    </source>
</evidence>
<feature type="signal peptide" evidence="2">
    <location>
        <begin position="1"/>
        <end position="18"/>
    </location>
</feature>
<dbReference type="InterPro" id="IPR055795">
    <property type="entry name" value="DUF7371"/>
</dbReference>
<dbReference type="EMBL" id="JAHFYH010000001">
    <property type="protein sequence ID" value="KAH0237720.1"/>
    <property type="molecule type" value="Genomic_DNA"/>
</dbReference>
<evidence type="ECO:0000313" key="4">
    <source>
        <dbReference type="EMBL" id="KAH0237720.1"/>
    </source>
</evidence>
<comment type="caution">
    <text evidence="4">The sequence shown here is derived from an EMBL/GenBank/DDBJ whole genome shotgun (WGS) entry which is preliminary data.</text>
</comment>
<feature type="chain" id="PRO_5040401199" description="DUF7371 domain-containing protein" evidence="2">
    <location>
        <begin position="19"/>
        <end position="577"/>
    </location>
</feature>
<feature type="region of interest" description="Disordered" evidence="1">
    <location>
        <begin position="383"/>
        <end position="402"/>
    </location>
</feature>
<dbReference type="Proteomes" id="UP000767238">
    <property type="component" value="Unassembled WGS sequence"/>
</dbReference>
<evidence type="ECO:0000313" key="5">
    <source>
        <dbReference type="Proteomes" id="UP000767238"/>
    </source>
</evidence>
<evidence type="ECO:0000256" key="1">
    <source>
        <dbReference type="SAM" id="MobiDB-lite"/>
    </source>
</evidence>
<organism evidence="4 5">
    <name type="scientific">Aureobasidium melanogenum</name>
    <name type="common">Aureobasidium pullulans var. melanogenum</name>
    <dbReference type="NCBI Taxonomy" id="46634"/>
    <lineage>
        <taxon>Eukaryota</taxon>
        <taxon>Fungi</taxon>
        <taxon>Dikarya</taxon>
        <taxon>Ascomycota</taxon>
        <taxon>Pezizomycotina</taxon>
        <taxon>Dothideomycetes</taxon>
        <taxon>Dothideomycetidae</taxon>
        <taxon>Dothideales</taxon>
        <taxon>Saccotheciaceae</taxon>
        <taxon>Aureobasidium</taxon>
    </lineage>
</organism>
<gene>
    <name evidence="4" type="ORF">KCV03_g312</name>
</gene>
<feature type="non-terminal residue" evidence="4">
    <location>
        <position position="577"/>
    </location>
</feature>
<evidence type="ECO:0000256" key="2">
    <source>
        <dbReference type="SAM" id="SignalP"/>
    </source>
</evidence>
<reference evidence="4" key="2">
    <citation type="submission" date="2021-08" db="EMBL/GenBank/DDBJ databases">
        <authorList>
            <person name="Gostincar C."/>
            <person name="Sun X."/>
            <person name="Song Z."/>
            <person name="Gunde-Cimerman N."/>
        </authorList>
    </citation>
    <scope>NUCLEOTIDE SEQUENCE</scope>
    <source>
        <strain evidence="4">EXF-8016</strain>
    </source>
</reference>
<protein>
    <recommendedName>
        <fullName evidence="3">DUF7371 domain-containing protein</fullName>
    </recommendedName>
</protein>
<dbReference type="OrthoDB" id="5385013at2759"/>
<name>A0A9P8GSS0_AURME</name>
<proteinExistence type="predicted"/>
<dbReference type="Pfam" id="PF24086">
    <property type="entry name" value="DUF7371"/>
    <property type="match status" value="1"/>
</dbReference>
<sequence length="577" mass="60558">MRLATSLVALSLFGFSLATSETQDALSSCEPVTETVTISFCQSETASPSAIDSSTTESFSTITSYSTLTNYVTVTPSRSSAGPAASGSGYSYIDQDGTTSWINGASPTGSFSETLTQTVEVTVFPTPSDDPEVTITQTTVLTITPPAVTSWVPQSSNALAGVSDEDTTTSTVTSYLTKSMISVVTVYLSSESSKSAALMTSSHSIHTVTGPPTSTTITVELASTSESVCSVSYVDVTTDLTYTVFATPSAGFTSAINSAGNFSSLAWAASAWNATLAGSTVKPSGVSGAVTAPTDSLLSSVSVGAASQKSASVISSIVPSSAYRHGQNASSTLASATGYPPFVPVPAYSRTSSTLTKIYSNTSISMPTPSVCGEHGDFTLTWDDEPNFLPTDPVSEPSQASPVSDPYHHMYFSDGFVYAPPPSMPFLPVSPPHLVMFVANDTGDNDNHNERGQVSGEIGAGIRRSSSAFWFNAYSAYLGCDNHSADQCKLQITGQVYHEETKSEVAAFHHTVFLSPCLLPDHCELKQVHFDLSMKALSSLRIEASVNDGPVSWFMDNLALGWSNNTCAAGLLREESQ</sequence>
<reference evidence="4" key="1">
    <citation type="journal article" date="2021" name="J Fungi (Basel)">
        <title>Virulence traits and population genomics of the black yeast Aureobasidium melanogenum.</title>
        <authorList>
            <person name="Cernosa A."/>
            <person name="Sun X."/>
            <person name="Gostincar C."/>
            <person name="Fang C."/>
            <person name="Gunde-Cimerman N."/>
            <person name="Song Z."/>
        </authorList>
    </citation>
    <scope>NUCLEOTIDE SEQUENCE</scope>
    <source>
        <strain evidence="4">EXF-8016</strain>
    </source>
</reference>
<dbReference type="AlphaFoldDB" id="A0A9P8GSS0"/>